<comment type="subcellular location">
    <subcellularLocation>
        <location evidence="1">Nucleus</location>
    </subcellularLocation>
</comment>
<keyword evidence="12" id="KW-1185">Reference proteome</keyword>
<evidence type="ECO:0000256" key="7">
    <source>
        <dbReference type="ARBA" id="ARBA00022759"/>
    </source>
</evidence>
<dbReference type="InterPro" id="IPR012337">
    <property type="entry name" value="RNaseH-like_sf"/>
</dbReference>
<dbReference type="GO" id="GO:0004523">
    <property type="term" value="F:RNA-DNA hybrid ribonuclease activity"/>
    <property type="evidence" value="ECO:0007669"/>
    <property type="project" value="UniProtKB-EC"/>
</dbReference>
<evidence type="ECO:0000256" key="6">
    <source>
        <dbReference type="ARBA" id="ARBA00022722"/>
    </source>
</evidence>
<dbReference type="SUPFAM" id="SSF56672">
    <property type="entry name" value="DNA/RNA polymerases"/>
    <property type="match status" value="1"/>
</dbReference>
<dbReference type="GO" id="GO:0003676">
    <property type="term" value="F:nucleic acid binding"/>
    <property type="evidence" value="ECO:0007669"/>
    <property type="project" value="InterPro"/>
</dbReference>
<dbReference type="GO" id="GO:0016779">
    <property type="term" value="F:nucleotidyltransferase activity"/>
    <property type="evidence" value="ECO:0007669"/>
    <property type="project" value="UniProtKB-KW"/>
</dbReference>
<feature type="domain" description="Integrase catalytic" evidence="10">
    <location>
        <begin position="355"/>
        <end position="515"/>
    </location>
</feature>
<dbReference type="InterPro" id="IPR043502">
    <property type="entry name" value="DNA/RNA_pol_sf"/>
</dbReference>
<organism evidence="11 12">
    <name type="scientific">Hemibagrus guttatus</name>
    <dbReference type="NCBI Taxonomy" id="175788"/>
    <lineage>
        <taxon>Eukaryota</taxon>
        <taxon>Metazoa</taxon>
        <taxon>Chordata</taxon>
        <taxon>Craniata</taxon>
        <taxon>Vertebrata</taxon>
        <taxon>Euteleostomi</taxon>
        <taxon>Actinopterygii</taxon>
        <taxon>Neopterygii</taxon>
        <taxon>Teleostei</taxon>
        <taxon>Ostariophysi</taxon>
        <taxon>Siluriformes</taxon>
        <taxon>Bagridae</taxon>
        <taxon>Hemibagrus</taxon>
    </lineage>
</organism>
<dbReference type="InterPro" id="IPR050951">
    <property type="entry name" value="Retrovirus_Pol_polyprotein"/>
</dbReference>
<evidence type="ECO:0000313" key="11">
    <source>
        <dbReference type="EMBL" id="KAK3518251.1"/>
    </source>
</evidence>
<comment type="caution">
    <text evidence="11">The sequence shown here is derived from an EMBL/GenBank/DDBJ whole genome shotgun (WGS) entry which is preliminary data.</text>
</comment>
<comment type="similarity">
    <text evidence="2">Belongs to the beta type-B retroviral polymerase family. HERV class-II K(HML-2) pol subfamily.</text>
</comment>
<gene>
    <name evidence="11" type="ORF">QTP70_034617</name>
</gene>
<dbReference type="EMBL" id="JAUCMX010000018">
    <property type="protein sequence ID" value="KAK3518251.1"/>
    <property type="molecule type" value="Genomic_DNA"/>
</dbReference>
<keyword evidence="4" id="KW-0808">Transferase</keyword>
<protein>
    <recommendedName>
        <fullName evidence="3">ribonuclease H</fullName>
        <ecNumber evidence="3">3.1.26.4</ecNumber>
    </recommendedName>
</protein>
<dbReference type="InterPro" id="IPR056924">
    <property type="entry name" value="SH3_Tf2-1"/>
</dbReference>
<dbReference type="InterPro" id="IPR023780">
    <property type="entry name" value="Chromo_domain"/>
</dbReference>
<dbReference type="Proteomes" id="UP001274896">
    <property type="component" value="Unassembled WGS sequence"/>
</dbReference>
<dbReference type="Gene3D" id="2.40.50.40">
    <property type="match status" value="1"/>
</dbReference>
<dbReference type="PROSITE" id="PS50013">
    <property type="entry name" value="CHROMO_2"/>
    <property type="match status" value="1"/>
</dbReference>
<feature type="domain" description="Chromo" evidence="8">
    <location>
        <begin position="656"/>
        <end position="714"/>
    </location>
</feature>
<dbReference type="Gene3D" id="3.30.420.10">
    <property type="entry name" value="Ribonuclease H-like superfamily/Ribonuclease H"/>
    <property type="match status" value="1"/>
</dbReference>
<dbReference type="AlphaFoldDB" id="A0AAE0QD77"/>
<dbReference type="FunFam" id="3.30.420.10:FF:000032">
    <property type="entry name" value="Retrovirus-related Pol polyprotein from transposon 297-like Protein"/>
    <property type="match status" value="1"/>
</dbReference>
<evidence type="ECO:0000256" key="4">
    <source>
        <dbReference type="ARBA" id="ARBA00022679"/>
    </source>
</evidence>
<dbReference type="InterPro" id="IPR000953">
    <property type="entry name" value="Chromo/chromo_shadow_dom"/>
</dbReference>
<reference evidence="11" key="1">
    <citation type="submission" date="2023-06" db="EMBL/GenBank/DDBJ databases">
        <title>Male Hemibagrus guttatus genome.</title>
        <authorList>
            <person name="Bian C."/>
        </authorList>
    </citation>
    <scope>NUCLEOTIDE SEQUENCE</scope>
    <source>
        <strain evidence="11">Male_cb2023</strain>
        <tissue evidence="11">Muscle</tissue>
    </source>
</reference>
<dbReference type="InterPro" id="IPR036397">
    <property type="entry name" value="RNaseH_sf"/>
</dbReference>
<dbReference type="Pfam" id="PF24626">
    <property type="entry name" value="SH3_Tf2-1"/>
    <property type="match status" value="1"/>
</dbReference>
<evidence type="ECO:0000256" key="3">
    <source>
        <dbReference type="ARBA" id="ARBA00012180"/>
    </source>
</evidence>
<evidence type="ECO:0000259" key="9">
    <source>
        <dbReference type="PROSITE" id="PS50878"/>
    </source>
</evidence>
<dbReference type="InterPro" id="IPR000477">
    <property type="entry name" value="RT_dom"/>
</dbReference>
<dbReference type="PROSITE" id="PS50878">
    <property type="entry name" value="RT_POL"/>
    <property type="match status" value="1"/>
</dbReference>
<keyword evidence="6" id="KW-0540">Nuclease</keyword>
<accession>A0AAE0QD77</accession>
<dbReference type="GO" id="GO:0015074">
    <property type="term" value="P:DNA integration"/>
    <property type="evidence" value="ECO:0007669"/>
    <property type="project" value="InterPro"/>
</dbReference>
<feature type="domain" description="Reverse transcriptase" evidence="9">
    <location>
        <begin position="160"/>
        <end position="339"/>
    </location>
</feature>
<dbReference type="Gene3D" id="2.40.70.10">
    <property type="entry name" value="Acid Proteases"/>
    <property type="match status" value="1"/>
</dbReference>
<dbReference type="Pfam" id="PF00385">
    <property type="entry name" value="Chromo"/>
    <property type="match status" value="1"/>
</dbReference>
<dbReference type="Gene3D" id="3.30.70.270">
    <property type="match status" value="1"/>
</dbReference>
<evidence type="ECO:0000313" key="12">
    <source>
        <dbReference type="Proteomes" id="UP001274896"/>
    </source>
</evidence>
<proteinExistence type="inferred from homology"/>
<evidence type="ECO:0000259" key="8">
    <source>
        <dbReference type="PROSITE" id="PS50013"/>
    </source>
</evidence>
<name>A0AAE0QD77_9TELE</name>
<evidence type="ECO:0000256" key="2">
    <source>
        <dbReference type="ARBA" id="ARBA00010879"/>
    </source>
</evidence>
<dbReference type="InterPro" id="IPR021109">
    <property type="entry name" value="Peptidase_aspartic_dom_sf"/>
</dbReference>
<keyword evidence="5" id="KW-0548">Nucleotidyltransferase</keyword>
<evidence type="ECO:0000256" key="5">
    <source>
        <dbReference type="ARBA" id="ARBA00022695"/>
    </source>
</evidence>
<dbReference type="CDD" id="cd01647">
    <property type="entry name" value="RT_LTR"/>
    <property type="match status" value="1"/>
</dbReference>
<dbReference type="InterPro" id="IPR001584">
    <property type="entry name" value="Integrase_cat-core"/>
</dbReference>
<evidence type="ECO:0000259" key="10">
    <source>
        <dbReference type="PROSITE" id="PS50994"/>
    </source>
</evidence>
<sequence length="766" mass="86541">ASTKAIGAVAYLKALQKDGQVEVGFTMGKHQERMCFHLIQSPEFPVILGYPWLLQHNPHFDWSTGTVLSWGSTCQTTCMVQNSPDPVLDSQESLDLSEVPIQYHHLKAVFSKRKATSLPPHRPYDCAIELLPGTCPPRGRIFSLSSPERTAMDKYINESLVAGIICPSTSPAGAGFFFVSKKDGGLRPCIDYRGLNKITLRNRYPLPLMATAFEILQEASIFTKLDLRNAYHLVCIRQGDEWKTAFNTPTGHYEYLVMPFCLTNAPAVFQALINDILRDMLDQFVFVYLDDILIFSSSLQEHVKHISKVLRHLLDNHLYVKPEKCEFHVTQVQFLGFIIKPGQIKMDPQSSSSCGLALPLIDLWSHLSMDFITGLRGNTVIMVIVDRFSKAARFVPLPKLPTAKETADLMITHVFRVFGIPQDIVSDRGPQFFSRFWRAFCQPLGASVSLSSGFHPESNGQTERLNQDLETTLRCMAANNPSSWSSFIVWAEYAHNTLCSSATGMSPFECQFGYTPSLFPKQEVETAVPSAQQFGKRCHQTWKRARLKLLKVSQQYQHQANRRHRSAPTLRPGQRVWLSTKNIPLRVESRKLSQRFIGPFKISRKVNPVTYHLYLPKSLKINPTFHVSLLKPVLSSPFLAKGKPPPPRIIGGQPAYTAHRILDVHQVRGSRQYLVDWEGYGPEERSWVPAKDILDPKLIQEFHARKPSHPGRNAIRTYVGLGVFGPRSVTSRRTRGGQAEIKQWAIMFCCMSLIAVHFEVIESIDA</sequence>
<evidence type="ECO:0000256" key="1">
    <source>
        <dbReference type="ARBA" id="ARBA00004123"/>
    </source>
</evidence>
<dbReference type="Pfam" id="PF00078">
    <property type="entry name" value="RVT_1"/>
    <property type="match status" value="1"/>
</dbReference>
<keyword evidence="7" id="KW-0255">Endonuclease</keyword>
<keyword evidence="7" id="KW-0378">Hydrolase</keyword>
<dbReference type="InterPro" id="IPR016197">
    <property type="entry name" value="Chromo-like_dom_sf"/>
</dbReference>
<dbReference type="SMART" id="SM00298">
    <property type="entry name" value="CHROMO"/>
    <property type="match status" value="1"/>
</dbReference>
<dbReference type="PROSITE" id="PS50994">
    <property type="entry name" value="INTEGRASE"/>
    <property type="match status" value="1"/>
</dbReference>
<dbReference type="Pfam" id="PF00665">
    <property type="entry name" value="rve"/>
    <property type="match status" value="1"/>
</dbReference>
<dbReference type="EC" id="3.1.26.4" evidence="3"/>
<dbReference type="SUPFAM" id="SSF53098">
    <property type="entry name" value="Ribonuclease H-like"/>
    <property type="match status" value="1"/>
</dbReference>
<dbReference type="Gene3D" id="3.10.10.10">
    <property type="entry name" value="HIV Type 1 Reverse Transcriptase, subunit A, domain 1"/>
    <property type="match status" value="1"/>
</dbReference>
<dbReference type="InterPro" id="IPR043128">
    <property type="entry name" value="Rev_trsase/Diguanyl_cyclase"/>
</dbReference>
<dbReference type="PANTHER" id="PTHR37984">
    <property type="entry name" value="PROTEIN CBG26694"/>
    <property type="match status" value="1"/>
</dbReference>
<feature type="non-terminal residue" evidence="11">
    <location>
        <position position="1"/>
    </location>
</feature>
<dbReference type="PANTHER" id="PTHR37984:SF5">
    <property type="entry name" value="PROTEIN NYNRIN-LIKE"/>
    <property type="match status" value="1"/>
</dbReference>
<dbReference type="SUPFAM" id="SSF54160">
    <property type="entry name" value="Chromo domain-like"/>
    <property type="match status" value="1"/>
</dbReference>
<dbReference type="GO" id="GO:0005634">
    <property type="term" value="C:nucleus"/>
    <property type="evidence" value="ECO:0007669"/>
    <property type="project" value="UniProtKB-SubCell"/>
</dbReference>